<dbReference type="EMBL" id="JACIIV010000043">
    <property type="protein sequence ID" value="MBB6229341.1"/>
    <property type="molecule type" value="Genomic_DNA"/>
</dbReference>
<protein>
    <submittedName>
        <fullName evidence="2">Putative XRE-type DNA-binding protein</fullName>
    </submittedName>
</protein>
<feature type="domain" description="HigA2-like helix-turn-helix" evidence="1">
    <location>
        <begin position="15"/>
        <end position="89"/>
    </location>
</feature>
<dbReference type="Proteomes" id="UP000538147">
    <property type="component" value="Unassembled WGS sequence"/>
</dbReference>
<dbReference type="GO" id="GO:0003677">
    <property type="term" value="F:DNA binding"/>
    <property type="evidence" value="ECO:0007669"/>
    <property type="project" value="UniProtKB-KW"/>
</dbReference>
<dbReference type="InterPro" id="IPR001387">
    <property type="entry name" value="Cro/C1-type_HTH"/>
</dbReference>
<comment type="caution">
    <text evidence="2">The sequence shown here is derived from an EMBL/GenBank/DDBJ whole genome shotgun (WGS) entry which is preliminary data.</text>
</comment>
<proteinExistence type="predicted"/>
<dbReference type="RefSeq" id="WP_184202969.1">
    <property type="nucleotide sequence ID" value="NZ_JACIIV010000043.1"/>
</dbReference>
<keyword evidence="2" id="KW-0238">DNA-binding</keyword>
<gene>
    <name evidence="2" type="ORF">FHS79_003542</name>
</gene>
<reference evidence="2 3" key="1">
    <citation type="submission" date="2020-08" db="EMBL/GenBank/DDBJ databases">
        <title>Genomic Encyclopedia of Type Strains, Phase IV (KMG-IV): sequencing the most valuable type-strain genomes for metagenomic binning, comparative biology and taxonomic classification.</title>
        <authorList>
            <person name="Goeker M."/>
        </authorList>
    </citation>
    <scope>NUCLEOTIDE SEQUENCE [LARGE SCALE GENOMIC DNA]</scope>
    <source>
        <strain evidence="2 3">DSM 102189</strain>
    </source>
</reference>
<evidence type="ECO:0000259" key="1">
    <source>
        <dbReference type="Pfam" id="PF13744"/>
    </source>
</evidence>
<dbReference type="SUPFAM" id="SSF47413">
    <property type="entry name" value="lambda repressor-like DNA-binding domains"/>
    <property type="match status" value="1"/>
</dbReference>
<dbReference type="InterPro" id="IPR039554">
    <property type="entry name" value="HigA2-like_HTH"/>
</dbReference>
<keyword evidence="3" id="KW-1185">Reference proteome</keyword>
<dbReference type="Pfam" id="PF13744">
    <property type="entry name" value="HTH_37"/>
    <property type="match status" value="1"/>
</dbReference>
<dbReference type="CDD" id="cd00093">
    <property type="entry name" value="HTH_XRE"/>
    <property type="match status" value="1"/>
</dbReference>
<evidence type="ECO:0000313" key="2">
    <source>
        <dbReference type="EMBL" id="MBB6229341.1"/>
    </source>
</evidence>
<dbReference type="InterPro" id="IPR010982">
    <property type="entry name" value="Lambda_DNA-bd_dom_sf"/>
</dbReference>
<organism evidence="2 3">
    <name type="scientific">Polymorphobacter multimanifer</name>
    <dbReference type="NCBI Taxonomy" id="1070431"/>
    <lineage>
        <taxon>Bacteria</taxon>
        <taxon>Pseudomonadati</taxon>
        <taxon>Pseudomonadota</taxon>
        <taxon>Alphaproteobacteria</taxon>
        <taxon>Sphingomonadales</taxon>
        <taxon>Sphingosinicellaceae</taxon>
        <taxon>Polymorphobacter</taxon>
    </lineage>
</organism>
<dbReference type="AlphaFoldDB" id="A0A841LCB5"/>
<evidence type="ECO:0000313" key="3">
    <source>
        <dbReference type="Proteomes" id="UP000538147"/>
    </source>
</evidence>
<dbReference type="Gene3D" id="1.10.260.40">
    <property type="entry name" value="lambda repressor-like DNA-binding domains"/>
    <property type="match status" value="1"/>
</dbReference>
<sequence length="93" mass="10139">MKVETFSNVWEALCDTPAEAANMTARSDLMRAVTARVKGWDLPQDEAAARLGITRPRLSDLLRGKIDKFSLDALVNLTAAAGLHIEMRIAEAA</sequence>
<name>A0A841LCB5_9SPHN</name>
<accession>A0A841LCB5</accession>